<dbReference type="EMBL" id="CP019646">
    <property type="protein sequence ID" value="AQQ71696.1"/>
    <property type="molecule type" value="Genomic_DNA"/>
</dbReference>
<feature type="region of interest" description="Disordered" evidence="1">
    <location>
        <begin position="1"/>
        <end position="31"/>
    </location>
</feature>
<dbReference type="STRING" id="1851148.SMSP2_02073"/>
<dbReference type="AlphaFoldDB" id="A0A1R7T5S6"/>
<gene>
    <name evidence="2" type="ORF">SMSP2_02073</name>
</gene>
<sequence>MKKKISRKKTAKGLVSELASSGEISPPVSKPKLESFNHKGVVVTPYNGKFDGKGHKITGLKSKFPGLDNIGLFARLGPNAVVKNLCIEGAEVEGRSKVGVIAGQIDEGAQIINCKVNGSLITAEDVAGAITGDSRGEVAGNYVIGGNIKSNGKAGGVSGMTHGKSKIRNNQVINTEIVGIGAGSNVEGIAGEVRDESLVENNQVINCKIKKGVTSEVIEPDDYEDILKAIRNSGLSLEQSPNDCKELGEEALRNLIRTNLNTKYEGLATAETFRKKGKTDILILKDDKASFIAECKIWTGDKVVHEAIDQLFGYLIWRDCKASVILFNKHNASFMKIKDKIKGLLESYTGYIKTLDSEHGGEWRCKYHSPEDINHEVIIHVFLFNLYCKK</sequence>
<dbReference type="Gene3D" id="2.160.20.110">
    <property type="match status" value="1"/>
</dbReference>
<dbReference type="KEGG" id="pbas:SMSP2_02073"/>
<protein>
    <submittedName>
        <fullName evidence="2">Uncharacterized protein</fullName>
    </submittedName>
</protein>
<evidence type="ECO:0000256" key="1">
    <source>
        <dbReference type="SAM" id="MobiDB-lite"/>
    </source>
</evidence>
<organism evidence="2 3">
    <name type="scientific">Limihaloglobus sulfuriphilus</name>
    <dbReference type="NCBI Taxonomy" id="1851148"/>
    <lineage>
        <taxon>Bacteria</taxon>
        <taxon>Pseudomonadati</taxon>
        <taxon>Planctomycetota</taxon>
        <taxon>Phycisphaerae</taxon>
        <taxon>Sedimentisphaerales</taxon>
        <taxon>Sedimentisphaeraceae</taxon>
        <taxon>Limihaloglobus</taxon>
    </lineage>
</organism>
<dbReference type="InterPro" id="IPR011050">
    <property type="entry name" value="Pectin_lyase_fold/virulence"/>
</dbReference>
<dbReference type="SUPFAM" id="SSF51126">
    <property type="entry name" value="Pectin lyase-like"/>
    <property type="match status" value="1"/>
</dbReference>
<evidence type="ECO:0000313" key="2">
    <source>
        <dbReference type="EMBL" id="AQQ71696.1"/>
    </source>
</evidence>
<name>A0A1R7T5S6_9BACT</name>
<dbReference type="Proteomes" id="UP000188181">
    <property type="component" value="Chromosome"/>
</dbReference>
<evidence type="ECO:0000313" key="3">
    <source>
        <dbReference type="Proteomes" id="UP000188181"/>
    </source>
</evidence>
<dbReference type="RefSeq" id="WP_146683849.1">
    <property type="nucleotide sequence ID" value="NZ_CP019646.1"/>
</dbReference>
<reference evidence="3" key="1">
    <citation type="submission" date="2017-02" db="EMBL/GenBank/DDBJ databases">
        <title>Comparative genomics and description of representatives of a novel lineage of planctomycetes thriving in anoxic sediments.</title>
        <authorList>
            <person name="Spring S."/>
            <person name="Bunk B."/>
            <person name="Sproer C."/>
        </authorList>
    </citation>
    <scope>NUCLEOTIDE SEQUENCE [LARGE SCALE GENOMIC DNA]</scope>
    <source>
        <strain evidence="3">SM-Chi-D1</strain>
    </source>
</reference>
<keyword evidence="3" id="KW-1185">Reference proteome</keyword>
<feature type="compositionally biased region" description="Basic residues" evidence="1">
    <location>
        <begin position="1"/>
        <end position="11"/>
    </location>
</feature>
<proteinExistence type="predicted"/>
<dbReference type="OrthoDB" id="581443at2"/>
<accession>A0A1R7T5S6</accession>